<gene>
    <name evidence="2" type="ORF">BMF94_0565</name>
</gene>
<keyword evidence="3" id="KW-1185">Reference proteome</keyword>
<feature type="region of interest" description="Disordered" evidence="1">
    <location>
        <begin position="1"/>
        <end position="45"/>
    </location>
</feature>
<feature type="compositionally biased region" description="Pro residues" evidence="1">
    <location>
        <begin position="29"/>
        <end position="40"/>
    </location>
</feature>
<proteinExistence type="predicted"/>
<accession>A0A2S5BHW2</accession>
<evidence type="ECO:0000313" key="2">
    <source>
        <dbReference type="EMBL" id="POY76368.1"/>
    </source>
</evidence>
<protein>
    <submittedName>
        <fullName evidence="2">Uncharacterized protein</fullName>
    </submittedName>
</protein>
<feature type="compositionally biased region" description="Polar residues" evidence="1">
    <location>
        <begin position="158"/>
        <end position="176"/>
    </location>
</feature>
<feature type="compositionally biased region" description="Low complexity" evidence="1">
    <location>
        <begin position="121"/>
        <end position="143"/>
    </location>
</feature>
<dbReference type="EMBL" id="PJQD01000005">
    <property type="protein sequence ID" value="POY76368.1"/>
    <property type="molecule type" value="Genomic_DNA"/>
</dbReference>
<feature type="region of interest" description="Disordered" evidence="1">
    <location>
        <begin position="438"/>
        <end position="479"/>
    </location>
</feature>
<dbReference type="Proteomes" id="UP000237144">
    <property type="component" value="Unassembled WGS sequence"/>
</dbReference>
<dbReference type="AlphaFoldDB" id="A0A2S5BHW2"/>
<feature type="region of interest" description="Disordered" evidence="1">
    <location>
        <begin position="120"/>
        <end position="178"/>
    </location>
</feature>
<reference evidence="2 3" key="1">
    <citation type="journal article" date="2018" name="Front. Microbiol.">
        <title>Prospects for Fungal Bioremediation of Acidic Radioactive Waste Sites: Characterization and Genome Sequence of Rhodotorula taiwanensis MD1149.</title>
        <authorList>
            <person name="Tkavc R."/>
            <person name="Matrosova V.Y."/>
            <person name="Grichenko O.E."/>
            <person name="Gostincar C."/>
            <person name="Volpe R.P."/>
            <person name="Klimenkova P."/>
            <person name="Gaidamakova E.K."/>
            <person name="Zhou C.E."/>
            <person name="Stewart B.J."/>
            <person name="Lyman M.G."/>
            <person name="Malfatti S.A."/>
            <person name="Rubinfeld B."/>
            <person name="Courtot M."/>
            <person name="Singh J."/>
            <person name="Dalgard C.L."/>
            <person name="Hamilton T."/>
            <person name="Frey K.G."/>
            <person name="Gunde-Cimerman N."/>
            <person name="Dugan L."/>
            <person name="Daly M.J."/>
        </authorList>
    </citation>
    <scope>NUCLEOTIDE SEQUENCE [LARGE SCALE GENOMIC DNA]</scope>
    <source>
        <strain evidence="2 3">MD1149</strain>
    </source>
</reference>
<dbReference type="OrthoDB" id="1716816at2759"/>
<evidence type="ECO:0000313" key="3">
    <source>
        <dbReference type="Proteomes" id="UP000237144"/>
    </source>
</evidence>
<evidence type="ECO:0000256" key="1">
    <source>
        <dbReference type="SAM" id="MobiDB-lite"/>
    </source>
</evidence>
<feature type="region of interest" description="Disordered" evidence="1">
    <location>
        <begin position="297"/>
        <end position="342"/>
    </location>
</feature>
<comment type="caution">
    <text evidence="2">The sequence shown here is derived from an EMBL/GenBank/DDBJ whole genome shotgun (WGS) entry which is preliminary data.</text>
</comment>
<organism evidence="2 3">
    <name type="scientific">Rhodotorula taiwanensis</name>
    <dbReference type="NCBI Taxonomy" id="741276"/>
    <lineage>
        <taxon>Eukaryota</taxon>
        <taxon>Fungi</taxon>
        <taxon>Dikarya</taxon>
        <taxon>Basidiomycota</taxon>
        <taxon>Pucciniomycotina</taxon>
        <taxon>Microbotryomycetes</taxon>
        <taxon>Sporidiobolales</taxon>
        <taxon>Sporidiobolaceae</taxon>
        <taxon>Rhodotorula</taxon>
    </lineage>
</organism>
<name>A0A2S5BHW2_9BASI</name>
<sequence>MSTAPIESTRHDRSPSAGSPKSPTVAPLAIPPPSSPPRPHPSTSALSASLKAFKELSVAKEPAGGDAHPFASDEFKQAYHYVRRTSFGNAGGTAAQHVSQPAGSVASQSGLGLAITGHGNSSVPALSTSPSTSSEAGTSAGSLPTPPSSSPPAANKGRSLSASNGSLKVKKPSSTLGGVCEGPEIALENGQFGTDSFAIEDDALLAVPVASSDSTVTGSPVSLSVSPKGGTAGGTGSSLFSGGARWGWPTSTGSTALDLASPPTSSSAQAVPMSLPAGRGVAPVTSPDEMILSPASRRRGSLSFASPPTGLSAPAPIGSATSTSPNQLTSPLATSSPTGDQFRMMQPLGRVVSAGATMQSQNGSAKTGDDGFGLFRRLSIGGFGGRKTRATPAQPPSPPSGFHHQPGMANIPAPTLLEPTHASLSPATVSTTEIKVATPQSGAANGRGRTLAPGAAGSGTGTKARKLSPMGERILRGGY</sequence>
<feature type="compositionally biased region" description="Polar residues" evidence="1">
    <location>
        <begin position="319"/>
        <end position="339"/>
    </location>
</feature>
<feature type="region of interest" description="Disordered" evidence="1">
    <location>
        <begin position="380"/>
        <end position="415"/>
    </location>
</feature>